<feature type="compositionally biased region" description="Polar residues" evidence="1">
    <location>
        <begin position="13"/>
        <end position="29"/>
    </location>
</feature>
<evidence type="ECO:0000256" key="1">
    <source>
        <dbReference type="SAM" id="MobiDB-lite"/>
    </source>
</evidence>
<comment type="caution">
    <text evidence="2">The sequence shown here is derived from an EMBL/GenBank/DDBJ whole genome shotgun (WGS) entry which is preliminary data.</text>
</comment>
<reference evidence="2 3" key="1">
    <citation type="journal article" date="2018" name="Front. Plant Sci.">
        <title>Red Clover (Trifolium pratense) and Zigzag Clover (T. medium) - A Picture of Genomic Similarities and Differences.</title>
        <authorList>
            <person name="Dluhosova J."/>
            <person name="Istvanek J."/>
            <person name="Nedelnik J."/>
            <person name="Repkova J."/>
        </authorList>
    </citation>
    <scope>NUCLEOTIDE SEQUENCE [LARGE SCALE GENOMIC DNA]</scope>
    <source>
        <strain evidence="3">cv. 10/8</strain>
        <tissue evidence="2">Leaf</tissue>
    </source>
</reference>
<dbReference type="EMBL" id="LXQA011433283">
    <property type="protein sequence ID" value="MCI97116.1"/>
    <property type="molecule type" value="Genomic_DNA"/>
</dbReference>
<feature type="non-terminal residue" evidence="2">
    <location>
        <position position="29"/>
    </location>
</feature>
<organism evidence="2 3">
    <name type="scientific">Trifolium medium</name>
    <dbReference type="NCBI Taxonomy" id="97028"/>
    <lineage>
        <taxon>Eukaryota</taxon>
        <taxon>Viridiplantae</taxon>
        <taxon>Streptophyta</taxon>
        <taxon>Embryophyta</taxon>
        <taxon>Tracheophyta</taxon>
        <taxon>Spermatophyta</taxon>
        <taxon>Magnoliopsida</taxon>
        <taxon>eudicotyledons</taxon>
        <taxon>Gunneridae</taxon>
        <taxon>Pentapetalae</taxon>
        <taxon>rosids</taxon>
        <taxon>fabids</taxon>
        <taxon>Fabales</taxon>
        <taxon>Fabaceae</taxon>
        <taxon>Papilionoideae</taxon>
        <taxon>50 kb inversion clade</taxon>
        <taxon>NPAAA clade</taxon>
        <taxon>Hologalegina</taxon>
        <taxon>IRL clade</taxon>
        <taxon>Trifolieae</taxon>
        <taxon>Trifolium</taxon>
    </lineage>
</organism>
<dbReference type="Proteomes" id="UP000265520">
    <property type="component" value="Unassembled WGS sequence"/>
</dbReference>
<dbReference type="AlphaFoldDB" id="A0A392WA37"/>
<keyword evidence="3" id="KW-1185">Reference proteome</keyword>
<protein>
    <submittedName>
        <fullName evidence="2">Uncharacterized protein</fullName>
    </submittedName>
</protein>
<proteinExistence type="predicted"/>
<feature type="region of interest" description="Disordered" evidence="1">
    <location>
        <begin position="1"/>
        <end position="29"/>
    </location>
</feature>
<feature type="compositionally biased region" description="Basic and acidic residues" evidence="1">
    <location>
        <begin position="1"/>
        <end position="10"/>
    </location>
</feature>
<accession>A0A392WA37</accession>
<evidence type="ECO:0000313" key="2">
    <source>
        <dbReference type="EMBL" id="MCI97116.1"/>
    </source>
</evidence>
<name>A0A392WA37_9FABA</name>
<evidence type="ECO:0000313" key="3">
    <source>
        <dbReference type="Proteomes" id="UP000265520"/>
    </source>
</evidence>
<sequence length="29" mass="3194">MQTRPVEKMKKTATATANSHELSGNFSDL</sequence>